<accession>A0A1V9X257</accession>
<dbReference type="InterPro" id="IPR036638">
    <property type="entry name" value="HLH_DNA-bd_sf"/>
</dbReference>
<dbReference type="Proteomes" id="UP000192247">
    <property type="component" value="Unassembled WGS sequence"/>
</dbReference>
<keyword evidence="2" id="KW-1185">Reference proteome</keyword>
<dbReference type="CDD" id="cd00083">
    <property type="entry name" value="bHLH_SF"/>
    <property type="match status" value="1"/>
</dbReference>
<dbReference type="GO" id="GO:0046983">
    <property type="term" value="F:protein dimerization activity"/>
    <property type="evidence" value="ECO:0007669"/>
    <property type="project" value="InterPro"/>
</dbReference>
<proteinExistence type="predicted"/>
<sequence length="372" mass="41376">MYSSRFSYQPISVIVPPPNQDKYTSSNSLSDQELFRYMEGLFDIEVLTKNGKLMTVRDVLDFVKIQLGLEKDTNNYDMFIHIDGLASLEYNKLSQPSWYTKNRVVIDAVYNILYNQLTATLRPFYGYYLLRGIADRMCLVKEDVRKSTCGTVGYTKCRKTDLTVNSGMCGTAIADMSKSFSSAAVVSSTTGVTNGNGPCCYEQQRQYDVIVPVVPCNIPLPDARVTVLPVSPATGAASCSAAEDSSLTVTLPATVSARRDNNPSTCVQLRGGRRTVRRELERQRRSLHAAGVEDLRRMLLPTKSGAVSITQVLQEAVRVVRMVKAEERGALHAKEFLKGKRSYLRARPANIKYNVHPTCGFSSNRVQYDAMA</sequence>
<dbReference type="InParanoid" id="A0A1V9X257"/>
<evidence type="ECO:0008006" key="3">
    <source>
        <dbReference type="Google" id="ProtNLM"/>
    </source>
</evidence>
<protein>
    <recommendedName>
        <fullName evidence="3">BHLH domain-containing protein</fullName>
    </recommendedName>
</protein>
<name>A0A1V9X257_9ACAR</name>
<dbReference type="OrthoDB" id="6418769at2759"/>
<organism evidence="1 2">
    <name type="scientific">Tropilaelaps mercedesae</name>
    <dbReference type="NCBI Taxonomy" id="418985"/>
    <lineage>
        <taxon>Eukaryota</taxon>
        <taxon>Metazoa</taxon>
        <taxon>Ecdysozoa</taxon>
        <taxon>Arthropoda</taxon>
        <taxon>Chelicerata</taxon>
        <taxon>Arachnida</taxon>
        <taxon>Acari</taxon>
        <taxon>Parasitiformes</taxon>
        <taxon>Mesostigmata</taxon>
        <taxon>Gamasina</taxon>
        <taxon>Dermanyssoidea</taxon>
        <taxon>Laelapidae</taxon>
        <taxon>Tropilaelaps</taxon>
    </lineage>
</organism>
<reference evidence="1 2" key="1">
    <citation type="journal article" date="2017" name="Gigascience">
        <title>Draft genome of the honey bee ectoparasitic mite, Tropilaelaps mercedesae, is shaped by the parasitic life history.</title>
        <authorList>
            <person name="Dong X."/>
            <person name="Armstrong S.D."/>
            <person name="Xia D."/>
            <person name="Makepeace B.L."/>
            <person name="Darby A.C."/>
            <person name="Kadowaki T."/>
        </authorList>
    </citation>
    <scope>NUCLEOTIDE SEQUENCE [LARGE SCALE GENOMIC DNA]</scope>
    <source>
        <strain evidence="1">Wuxi-XJTLU</strain>
    </source>
</reference>
<dbReference type="EMBL" id="MNPL01027690">
    <property type="protein sequence ID" value="OQR67730.1"/>
    <property type="molecule type" value="Genomic_DNA"/>
</dbReference>
<evidence type="ECO:0000313" key="2">
    <source>
        <dbReference type="Proteomes" id="UP000192247"/>
    </source>
</evidence>
<comment type="caution">
    <text evidence="1">The sequence shown here is derived from an EMBL/GenBank/DDBJ whole genome shotgun (WGS) entry which is preliminary data.</text>
</comment>
<dbReference type="AlphaFoldDB" id="A0A1V9X257"/>
<dbReference type="SUPFAM" id="SSF47459">
    <property type="entry name" value="HLH, helix-loop-helix DNA-binding domain"/>
    <property type="match status" value="1"/>
</dbReference>
<gene>
    <name evidence="1" type="ORF">BIW11_02146</name>
</gene>
<evidence type="ECO:0000313" key="1">
    <source>
        <dbReference type="EMBL" id="OQR67730.1"/>
    </source>
</evidence>